<feature type="domain" description="TonB-dependent receptor-like beta-barrel" evidence="11">
    <location>
        <begin position="476"/>
        <end position="1008"/>
    </location>
</feature>
<dbReference type="PROSITE" id="PS52016">
    <property type="entry name" value="TONB_DEPENDENT_REC_3"/>
    <property type="match status" value="1"/>
</dbReference>
<keyword evidence="6 8" id="KW-0472">Membrane</keyword>
<comment type="caution">
    <text evidence="13">The sequence shown here is derived from an EMBL/GenBank/DDBJ whole genome shotgun (WGS) entry which is preliminary data.</text>
</comment>
<gene>
    <name evidence="13" type="ORF">QWI16_12205</name>
</gene>
<feature type="signal peptide" evidence="10">
    <location>
        <begin position="1"/>
        <end position="26"/>
    </location>
</feature>
<dbReference type="InterPro" id="IPR010104">
    <property type="entry name" value="TonB_rcpt_bac"/>
</dbReference>
<evidence type="ECO:0000256" key="9">
    <source>
        <dbReference type="RuleBase" id="RU003357"/>
    </source>
</evidence>
<keyword evidence="14" id="KW-1185">Reference proteome</keyword>
<evidence type="ECO:0000256" key="10">
    <source>
        <dbReference type="SAM" id="SignalP"/>
    </source>
</evidence>
<evidence type="ECO:0000259" key="11">
    <source>
        <dbReference type="Pfam" id="PF00593"/>
    </source>
</evidence>
<dbReference type="InterPro" id="IPR039426">
    <property type="entry name" value="TonB-dep_rcpt-like"/>
</dbReference>
<name>A0ABT8TIM2_9GAMM</name>
<dbReference type="InterPro" id="IPR037066">
    <property type="entry name" value="Plug_dom_sf"/>
</dbReference>
<dbReference type="Pfam" id="PF07715">
    <property type="entry name" value="Plug"/>
    <property type="match status" value="1"/>
</dbReference>
<evidence type="ECO:0000256" key="5">
    <source>
        <dbReference type="ARBA" id="ARBA00023077"/>
    </source>
</evidence>
<evidence type="ECO:0000256" key="4">
    <source>
        <dbReference type="ARBA" id="ARBA00022692"/>
    </source>
</evidence>
<dbReference type="SUPFAM" id="SSF56935">
    <property type="entry name" value="Porins"/>
    <property type="match status" value="1"/>
</dbReference>
<dbReference type="InterPro" id="IPR036942">
    <property type="entry name" value="Beta-barrel_TonB_sf"/>
</dbReference>
<evidence type="ECO:0000256" key="3">
    <source>
        <dbReference type="ARBA" id="ARBA00022452"/>
    </source>
</evidence>
<dbReference type="Gene3D" id="2.170.130.10">
    <property type="entry name" value="TonB-dependent receptor, plug domain"/>
    <property type="match status" value="1"/>
</dbReference>
<comment type="subcellular location">
    <subcellularLocation>
        <location evidence="1 8">Cell outer membrane</location>
        <topology evidence="1 8">Multi-pass membrane protein</topology>
    </subcellularLocation>
</comment>
<evidence type="ECO:0000256" key="6">
    <source>
        <dbReference type="ARBA" id="ARBA00023136"/>
    </source>
</evidence>
<evidence type="ECO:0000256" key="1">
    <source>
        <dbReference type="ARBA" id="ARBA00004571"/>
    </source>
</evidence>
<dbReference type="InterPro" id="IPR012910">
    <property type="entry name" value="Plug_dom"/>
</dbReference>
<dbReference type="RefSeq" id="WP_302713495.1">
    <property type="nucleotide sequence ID" value="NZ_JAULRT010000059.1"/>
</dbReference>
<keyword evidence="10" id="KW-0732">Signal</keyword>
<evidence type="ECO:0000256" key="2">
    <source>
        <dbReference type="ARBA" id="ARBA00022448"/>
    </source>
</evidence>
<feature type="domain" description="TonB-dependent receptor plug" evidence="12">
    <location>
        <begin position="55"/>
        <end position="165"/>
    </location>
</feature>
<organism evidence="13 14">
    <name type="scientific">Gilvimarinus algae</name>
    <dbReference type="NCBI Taxonomy" id="3058037"/>
    <lineage>
        <taxon>Bacteria</taxon>
        <taxon>Pseudomonadati</taxon>
        <taxon>Pseudomonadota</taxon>
        <taxon>Gammaproteobacteria</taxon>
        <taxon>Cellvibrionales</taxon>
        <taxon>Cellvibrionaceae</taxon>
        <taxon>Gilvimarinus</taxon>
    </lineage>
</organism>
<keyword evidence="5 9" id="KW-0798">TonB box</keyword>
<evidence type="ECO:0000313" key="14">
    <source>
        <dbReference type="Proteomes" id="UP001168380"/>
    </source>
</evidence>
<protein>
    <submittedName>
        <fullName evidence="13">TonB-dependent receptor</fullName>
    </submittedName>
</protein>
<dbReference type="NCBIfam" id="TIGR01782">
    <property type="entry name" value="TonB-Xanth-Caul"/>
    <property type="match status" value="1"/>
</dbReference>
<dbReference type="Pfam" id="PF00593">
    <property type="entry name" value="TonB_dep_Rec_b-barrel"/>
    <property type="match status" value="1"/>
</dbReference>
<accession>A0ABT8TIM2</accession>
<dbReference type="Proteomes" id="UP001168380">
    <property type="component" value="Unassembled WGS sequence"/>
</dbReference>
<comment type="similarity">
    <text evidence="8 9">Belongs to the TonB-dependent receptor family.</text>
</comment>
<keyword evidence="13" id="KW-0675">Receptor</keyword>
<dbReference type="InterPro" id="IPR000531">
    <property type="entry name" value="Beta-barrel_TonB"/>
</dbReference>
<dbReference type="Gene3D" id="2.40.170.20">
    <property type="entry name" value="TonB-dependent receptor, beta-barrel domain"/>
    <property type="match status" value="1"/>
</dbReference>
<dbReference type="PANTHER" id="PTHR40980:SF3">
    <property type="entry name" value="TONB-DEPENDENT RECEPTOR-LIKE BETA-BARREL DOMAIN-CONTAINING PROTEIN"/>
    <property type="match status" value="1"/>
</dbReference>
<evidence type="ECO:0000256" key="8">
    <source>
        <dbReference type="PROSITE-ProRule" id="PRU01360"/>
    </source>
</evidence>
<dbReference type="EMBL" id="JAULRT010000059">
    <property type="protein sequence ID" value="MDO3382933.1"/>
    <property type="molecule type" value="Genomic_DNA"/>
</dbReference>
<evidence type="ECO:0000313" key="13">
    <source>
        <dbReference type="EMBL" id="MDO3382933.1"/>
    </source>
</evidence>
<proteinExistence type="inferred from homology"/>
<feature type="chain" id="PRO_5045684083" evidence="10">
    <location>
        <begin position="27"/>
        <end position="1045"/>
    </location>
</feature>
<keyword evidence="7 8" id="KW-0998">Cell outer membrane</keyword>
<reference evidence="13" key="1">
    <citation type="submission" date="2023-07" db="EMBL/GenBank/DDBJ databases">
        <title>Gilvimarinus algae sp. nov., isolated from the surface of Kelp.</title>
        <authorList>
            <person name="Sun Y.Y."/>
            <person name="Gong Y."/>
            <person name="Du Z.J."/>
        </authorList>
    </citation>
    <scope>NUCLEOTIDE SEQUENCE</scope>
    <source>
        <strain evidence="13">SDUM040014</strain>
    </source>
</reference>
<keyword evidence="3 8" id="KW-1134">Transmembrane beta strand</keyword>
<sequence>MQFSKKLLSLAVCAATTGLTLPAAYAQEDNGEELVEEVVVRGMRVSVQNAQDIKRNADTIKDVVTASDIGALPDKSVTEALQRVPGVTIERFASSDDPNHFADEGTGVLVRGLDRVRSEINGRGAFSANPWGGLNYEDFSPELLGAVEVTKNQTADMSAGGIAGTVNLITRKPFDSPDMMFGATVKGNYGDFREEWSPTASALFSDRWETSAGEFGFLISGSYSELLTRGDGVGVANFYSRGDSFIGDYLGWGPVASIDPESPVDGPAIGGQEPGTVVWVPGQYSMRTAENDREREGLATSLQWQNTDETVIATLEYIRSDASLTWRERVVGAQAQGFDRAPRSHPAYYGTEEYPMSFDENNFFEQGVYRYVEDSILQMSSRYNYNKNTVEDASFNLELRPNDDLTIELDYQRVDSTNKVENYGINARTLYAYTDTYVDLTGDTPTFEFLNDAFFDQAVSQNWEGKDQHSHLLGSALDQNVDSDATSDRFALDLDYQISDGWARSVKVGVEYSDKDLTIRDTEYSNWGALNYSYVPEATVAGSALTNPDEFETVNFDDFYDGSALLGRTEILFPRMSNAENFTDFVRRGCEQGFNTANYGGAGGENPGQNNPNCYLAQADLGDRIPGTVYAPHQITGSNEERAEAYARFDFAFDDWAVPVRGNVGLRYVSYKLESSGFTNLPDRPTTDGQGADVGAIFADTYPDAYEWADGEGQATTVKGTDYSTVLPSLNLAANLTEDLILRFGLSKGLYFPGLQDTRNSKVISMSFDSIRETQDGPVTAVTNLQISGIARNPNLQPEEAINTDLSLEWYFADAGSLSMAVFNKDIDHLFRERSFIEEVPNVRNGTAQTVTFTGPANEGSGSIRGFELSYSQFYDFLPGILSGLGLQMNYTYIDQDDLNDKVDGSQVGQIRYDTGGNPIYDDRANFRAFSNLPLPGYSDENYNIIGMYEYADISARVAYTWRSEFMVTRRDSNEFAPVYQTDYGQLDASIFYNITDNIKVGLEGTNLTNEVTTTEVQYNQEGDRTQSLNFLTDRRYAVSLQVTF</sequence>
<keyword evidence="4 8" id="KW-0812">Transmembrane</keyword>
<keyword evidence="2 8" id="KW-0813">Transport</keyword>
<evidence type="ECO:0000256" key="7">
    <source>
        <dbReference type="ARBA" id="ARBA00023237"/>
    </source>
</evidence>
<evidence type="ECO:0000259" key="12">
    <source>
        <dbReference type="Pfam" id="PF07715"/>
    </source>
</evidence>
<dbReference type="PANTHER" id="PTHR40980">
    <property type="entry name" value="PLUG DOMAIN-CONTAINING PROTEIN"/>
    <property type="match status" value="1"/>
</dbReference>